<evidence type="ECO:0000313" key="2">
    <source>
        <dbReference type="Proteomes" id="UP001056120"/>
    </source>
</evidence>
<keyword evidence="2" id="KW-1185">Reference proteome</keyword>
<name>A0ACB9CDB0_9ASTR</name>
<evidence type="ECO:0000313" key="1">
    <source>
        <dbReference type="EMBL" id="KAI3732247.1"/>
    </source>
</evidence>
<reference evidence="1 2" key="2">
    <citation type="journal article" date="2022" name="Mol. Ecol. Resour.">
        <title>The genomes of chicory, endive, great burdock and yacon provide insights into Asteraceae paleo-polyploidization history and plant inulin production.</title>
        <authorList>
            <person name="Fan W."/>
            <person name="Wang S."/>
            <person name="Wang H."/>
            <person name="Wang A."/>
            <person name="Jiang F."/>
            <person name="Liu H."/>
            <person name="Zhao H."/>
            <person name="Xu D."/>
            <person name="Zhang Y."/>
        </authorList>
    </citation>
    <scope>NUCLEOTIDE SEQUENCE [LARGE SCALE GENOMIC DNA]</scope>
    <source>
        <strain evidence="2">cv. Yunnan</strain>
        <tissue evidence="1">Leaves</tissue>
    </source>
</reference>
<dbReference type="EMBL" id="CM042038">
    <property type="protein sequence ID" value="KAI3732247.1"/>
    <property type="molecule type" value="Genomic_DNA"/>
</dbReference>
<protein>
    <submittedName>
        <fullName evidence="1">Uncharacterized protein</fullName>
    </submittedName>
</protein>
<reference evidence="2" key="1">
    <citation type="journal article" date="2022" name="Mol. Ecol. Resour.">
        <title>The genomes of chicory, endive, great burdock and yacon provide insights into Asteraceae palaeo-polyploidization history and plant inulin production.</title>
        <authorList>
            <person name="Fan W."/>
            <person name="Wang S."/>
            <person name="Wang H."/>
            <person name="Wang A."/>
            <person name="Jiang F."/>
            <person name="Liu H."/>
            <person name="Zhao H."/>
            <person name="Xu D."/>
            <person name="Zhang Y."/>
        </authorList>
    </citation>
    <scope>NUCLEOTIDE SEQUENCE [LARGE SCALE GENOMIC DNA]</scope>
    <source>
        <strain evidence="2">cv. Yunnan</strain>
    </source>
</reference>
<gene>
    <name evidence="1" type="ORF">L1987_63448</name>
</gene>
<dbReference type="Proteomes" id="UP001056120">
    <property type="component" value="Linkage Group LG21"/>
</dbReference>
<comment type="caution">
    <text evidence="1">The sequence shown here is derived from an EMBL/GenBank/DDBJ whole genome shotgun (WGS) entry which is preliminary data.</text>
</comment>
<proteinExistence type="predicted"/>
<accession>A0ACB9CDB0</accession>
<sequence length="86" mass="9601">MGKCFEGPGVIMEHIGWHPSRRKESIAPTSFLCSCYVDDACFLFAESAIQNSEKSSALTDTIRIIQDLKAQVDMLKKEFSVLLADM</sequence>
<organism evidence="1 2">
    <name type="scientific">Smallanthus sonchifolius</name>
    <dbReference type="NCBI Taxonomy" id="185202"/>
    <lineage>
        <taxon>Eukaryota</taxon>
        <taxon>Viridiplantae</taxon>
        <taxon>Streptophyta</taxon>
        <taxon>Embryophyta</taxon>
        <taxon>Tracheophyta</taxon>
        <taxon>Spermatophyta</taxon>
        <taxon>Magnoliopsida</taxon>
        <taxon>eudicotyledons</taxon>
        <taxon>Gunneridae</taxon>
        <taxon>Pentapetalae</taxon>
        <taxon>asterids</taxon>
        <taxon>campanulids</taxon>
        <taxon>Asterales</taxon>
        <taxon>Asteraceae</taxon>
        <taxon>Asteroideae</taxon>
        <taxon>Heliantheae alliance</taxon>
        <taxon>Millerieae</taxon>
        <taxon>Smallanthus</taxon>
    </lineage>
</organism>